<gene>
    <name evidence="5" type="ORF">CVLEPA_LOCUS14310</name>
</gene>
<name>A0ABP0FU97_CLALP</name>
<dbReference type="Proteomes" id="UP001642483">
    <property type="component" value="Unassembled WGS sequence"/>
</dbReference>
<dbReference type="PANTHER" id="PTHR46541:SF1">
    <property type="entry name" value="ZINC FINGER PROTEIN AEBP2"/>
    <property type="match status" value="1"/>
</dbReference>
<evidence type="ECO:0000256" key="3">
    <source>
        <dbReference type="SAM" id="MobiDB-lite"/>
    </source>
</evidence>
<comment type="caution">
    <text evidence="5">The sequence shown here is derived from an EMBL/GenBank/DDBJ whole genome shotgun (WGS) entry which is preliminary data.</text>
</comment>
<dbReference type="PROSITE" id="PS00028">
    <property type="entry name" value="ZINC_FINGER_C2H2_1"/>
    <property type="match status" value="1"/>
</dbReference>
<dbReference type="PANTHER" id="PTHR46541">
    <property type="entry name" value="ZINC FINGER PROTEIN AEBP2"/>
    <property type="match status" value="1"/>
</dbReference>
<evidence type="ECO:0000259" key="4">
    <source>
        <dbReference type="PROSITE" id="PS00028"/>
    </source>
</evidence>
<dbReference type="InterPro" id="IPR052130">
    <property type="entry name" value="AEBP2/jing_C2H2-ZnF"/>
</dbReference>
<evidence type="ECO:0000256" key="2">
    <source>
        <dbReference type="ARBA" id="ARBA00037930"/>
    </source>
</evidence>
<dbReference type="Gene3D" id="3.30.160.60">
    <property type="entry name" value="Classic Zinc Finger"/>
    <property type="match status" value="2"/>
</dbReference>
<accession>A0ABP0FU97</accession>
<dbReference type="InterPro" id="IPR036236">
    <property type="entry name" value="Znf_C2H2_sf"/>
</dbReference>
<proteinExistence type="inferred from homology"/>
<evidence type="ECO:0000313" key="5">
    <source>
        <dbReference type="EMBL" id="CAK8683210.1"/>
    </source>
</evidence>
<dbReference type="SMART" id="SM00355">
    <property type="entry name" value="ZnF_C2H2"/>
    <property type="match status" value="3"/>
</dbReference>
<sequence length="372" mass="42262">MVWKILPREIFSHTMEDPIKRRERHSRSPLSRERSVRRNSDCEPFFGCKNVRDNFPSIKNPTSTSNYASQNTSFAHLENTQLDISTVQAHSCLPRCCTSTDTDLCTNNTLDHCSTSRMMCEHSGSMSASDDDEMNVDSPDSGYFTTQNSTSGNDFFDENSKSDSFDDISKPPISRTSSLSGDLVEENRLCLVPPPKLESFPPQKETPMLLCKWHACNINFPSNREMHNHISSDHIDLSIKSYCCLWQGCKVYKKPARSVKWLKQHISVHTGEKRLKCFIDGCDASFSSQQGFARHVPSHFREVHLPKAQVPHQTEKRFLVKRRKIKNKKKALANIHDCMDQKTVNVILGSLVKKKAFSVTSQSTSSLTKVIL</sequence>
<comment type="similarity">
    <text evidence="2">Belongs to the AEBP2/jing C2H2-type zinc-finger family.</text>
</comment>
<feature type="compositionally biased region" description="Basic and acidic residues" evidence="3">
    <location>
        <begin position="158"/>
        <end position="169"/>
    </location>
</feature>
<reference evidence="5 6" key="1">
    <citation type="submission" date="2024-02" db="EMBL/GenBank/DDBJ databases">
        <authorList>
            <person name="Daric V."/>
            <person name="Darras S."/>
        </authorList>
    </citation>
    <scope>NUCLEOTIDE SEQUENCE [LARGE SCALE GENOMIC DNA]</scope>
</reference>
<feature type="domain" description="C2H2-type" evidence="4">
    <location>
        <begin position="277"/>
        <end position="299"/>
    </location>
</feature>
<keyword evidence="1" id="KW-0156">Chromatin regulator</keyword>
<protein>
    <recommendedName>
        <fullName evidence="4">C2H2-type domain-containing protein</fullName>
    </recommendedName>
</protein>
<evidence type="ECO:0000313" key="6">
    <source>
        <dbReference type="Proteomes" id="UP001642483"/>
    </source>
</evidence>
<dbReference type="InterPro" id="IPR013087">
    <property type="entry name" value="Znf_C2H2_type"/>
</dbReference>
<keyword evidence="6" id="KW-1185">Reference proteome</keyword>
<feature type="region of interest" description="Disordered" evidence="3">
    <location>
        <begin position="147"/>
        <end position="180"/>
    </location>
</feature>
<evidence type="ECO:0000256" key="1">
    <source>
        <dbReference type="ARBA" id="ARBA00022853"/>
    </source>
</evidence>
<dbReference type="SUPFAM" id="SSF57667">
    <property type="entry name" value="beta-beta-alpha zinc fingers"/>
    <property type="match status" value="2"/>
</dbReference>
<organism evidence="5 6">
    <name type="scientific">Clavelina lepadiformis</name>
    <name type="common">Light-bulb sea squirt</name>
    <name type="synonym">Ascidia lepadiformis</name>
    <dbReference type="NCBI Taxonomy" id="159417"/>
    <lineage>
        <taxon>Eukaryota</taxon>
        <taxon>Metazoa</taxon>
        <taxon>Chordata</taxon>
        <taxon>Tunicata</taxon>
        <taxon>Ascidiacea</taxon>
        <taxon>Aplousobranchia</taxon>
        <taxon>Clavelinidae</taxon>
        <taxon>Clavelina</taxon>
    </lineage>
</organism>
<dbReference type="EMBL" id="CAWYQH010000097">
    <property type="protein sequence ID" value="CAK8683210.1"/>
    <property type="molecule type" value="Genomic_DNA"/>
</dbReference>